<dbReference type="AlphaFoldDB" id="A0A8J6TIL8"/>
<evidence type="ECO:0000313" key="2">
    <source>
        <dbReference type="EMBL" id="MBC8335895.1"/>
    </source>
</evidence>
<keyword evidence="1" id="KW-1133">Transmembrane helix</keyword>
<dbReference type="EMBL" id="JACNJN010000127">
    <property type="protein sequence ID" value="MBC8335895.1"/>
    <property type="molecule type" value="Genomic_DNA"/>
</dbReference>
<gene>
    <name evidence="2" type="ORF">H8E29_11555</name>
</gene>
<evidence type="ECO:0000313" key="3">
    <source>
        <dbReference type="Proteomes" id="UP000614469"/>
    </source>
</evidence>
<keyword evidence="1" id="KW-0812">Transmembrane</keyword>
<dbReference type="Proteomes" id="UP000614469">
    <property type="component" value="Unassembled WGS sequence"/>
</dbReference>
<name>A0A8J6TIL8_9CHLR</name>
<keyword evidence="1" id="KW-0472">Membrane</keyword>
<organism evidence="2 3">
    <name type="scientific">Candidatus Desulfolinea nitratireducens</name>
    <dbReference type="NCBI Taxonomy" id="2841698"/>
    <lineage>
        <taxon>Bacteria</taxon>
        <taxon>Bacillati</taxon>
        <taxon>Chloroflexota</taxon>
        <taxon>Anaerolineae</taxon>
        <taxon>Anaerolineales</taxon>
        <taxon>Anaerolineales incertae sedis</taxon>
        <taxon>Candidatus Desulfolinea</taxon>
    </lineage>
</organism>
<proteinExistence type="predicted"/>
<feature type="transmembrane region" description="Helical" evidence="1">
    <location>
        <begin position="60"/>
        <end position="86"/>
    </location>
</feature>
<accession>A0A8J6TIL8</accession>
<evidence type="ECO:0000256" key="1">
    <source>
        <dbReference type="SAM" id="Phobius"/>
    </source>
</evidence>
<comment type="caution">
    <text evidence="2">The sequence shown here is derived from an EMBL/GenBank/DDBJ whole genome shotgun (WGS) entry which is preliminary data.</text>
</comment>
<sequence>MKRLEKRIESAKEQVDTLEKTLSGALKPVHPPADVIQRLKNRIGSLEPYHIAKRLTNWELWIITVGSVMSVAMVILTIARAIYYFFGRQRGSTA</sequence>
<reference evidence="2 3" key="1">
    <citation type="submission" date="2020-08" db="EMBL/GenBank/DDBJ databases">
        <title>Bridging the membrane lipid divide: bacteria of the FCB group superphylum have the potential to synthesize archaeal ether lipids.</title>
        <authorList>
            <person name="Villanueva L."/>
            <person name="Von Meijenfeldt F.A.B."/>
            <person name="Westbye A.B."/>
            <person name="Yadav S."/>
            <person name="Hopmans E.C."/>
            <person name="Dutilh B.E."/>
            <person name="Sinninghe Damste J.S."/>
        </authorList>
    </citation>
    <scope>NUCLEOTIDE SEQUENCE [LARGE SCALE GENOMIC DNA]</scope>
    <source>
        <strain evidence="2">NIOZ-UU36</strain>
    </source>
</reference>
<protein>
    <submittedName>
        <fullName evidence="2">Uncharacterized protein</fullName>
    </submittedName>
</protein>